<protein>
    <submittedName>
        <fullName evidence="2">Uncharacterized protein</fullName>
    </submittedName>
</protein>
<keyword evidence="1" id="KW-0812">Transmembrane</keyword>
<gene>
    <name evidence="2" type="ORF">DFR76_1073</name>
</gene>
<keyword evidence="1" id="KW-1133">Transmembrane helix</keyword>
<evidence type="ECO:0000256" key="1">
    <source>
        <dbReference type="SAM" id="Phobius"/>
    </source>
</evidence>
<keyword evidence="1" id="KW-0472">Membrane</keyword>
<evidence type="ECO:0000313" key="3">
    <source>
        <dbReference type="Proteomes" id="UP000254869"/>
    </source>
</evidence>
<name>A0A370I1K4_9NOCA</name>
<comment type="caution">
    <text evidence="2">The sequence shown here is derived from an EMBL/GenBank/DDBJ whole genome shotgun (WGS) entry which is preliminary data.</text>
</comment>
<dbReference type="STRING" id="1210086.GCA_001613105_02572"/>
<keyword evidence="3" id="KW-1185">Reference proteome</keyword>
<accession>A0A370I1K4</accession>
<dbReference type="AlphaFoldDB" id="A0A370I1K4"/>
<proteinExistence type="predicted"/>
<sequence length="163" mass="17945">MVVLGLIGIASGWLLLVTTTTTDSPLTSPVVGPIVAGTVVLFLGLHRFIRPAPDVVVDDQGVVLDPYGRIPWVAISRVHLITVHGTRYLAVELVEARPRITEKRWPRWVYGPAAKIIVGYPLTVSERWLRPISLDDIAAELHRRTPELVIARSEQSGFGRGQS</sequence>
<feature type="transmembrane region" description="Helical" evidence="1">
    <location>
        <begin position="30"/>
        <end position="49"/>
    </location>
</feature>
<reference evidence="2 3" key="1">
    <citation type="submission" date="2018-07" db="EMBL/GenBank/DDBJ databases">
        <title>Genomic Encyclopedia of Type Strains, Phase IV (KMG-IV): sequencing the most valuable type-strain genomes for metagenomic binning, comparative biology and taxonomic classification.</title>
        <authorList>
            <person name="Goeker M."/>
        </authorList>
    </citation>
    <scope>NUCLEOTIDE SEQUENCE [LARGE SCALE GENOMIC DNA]</scope>
    <source>
        <strain evidence="2 3">DSM 44290</strain>
    </source>
</reference>
<dbReference type="Proteomes" id="UP000254869">
    <property type="component" value="Unassembled WGS sequence"/>
</dbReference>
<dbReference type="EMBL" id="QQBC01000007">
    <property type="protein sequence ID" value="RDI64628.1"/>
    <property type="molecule type" value="Genomic_DNA"/>
</dbReference>
<organism evidence="2 3">
    <name type="scientific">Nocardia pseudobrasiliensis</name>
    <dbReference type="NCBI Taxonomy" id="45979"/>
    <lineage>
        <taxon>Bacteria</taxon>
        <taxon>Bacillati</taxon>
        <taxon>Actinomycetota</taxon>
        <taxon>Actinomycetes</taxon>
        <taxon>Mycobacteriales</taxon>
        <taxon>Nocardiaceae</taxon>
        <taxon>Nocardia</taxon>
    </lineage>
</organism>
<evidence type="ECO:0000313" key="2">
    <source>
        <dbReference type="EMBL" id="RDI64628.1"/>
    </source>
</evidence>